<dbReference type="InterPro" id="IPR013325">
    <property type="entry name" value="RNA_pol_sigma_r2"/>
</dbReference>
<evidence type="ECO:0000313" key="4">
    <source>
        <dbReference type="Proteomes" id="UP001499947"/>
    </source>
</evidence>
<name>A0ABN2IKW0_9ACTN</name>
<keyword evidence="4" id="KW-1185">Reference proteome</keyword>
<feature type="transmembrane region" description="Helical" evidence="2">
    <location>
        <begin position="227"/>
        <end position="250"/>
    </location>
</feature>
<feature type="transmembrane region" description="Helical" evidence="2">
    <location>
        <begin position="283"/>
        <end position="306"/>
    </location>
</feature>
<keyword evidence="2" id="KW-0812">Transmembrane</keyword>
<sequence length="508" mass="50946">MTEGHAPLDAAAYTRIYEAEYSRLCGYARTLTGNPWVAGDLVAEAHYSVWRRLRAGHPLGADAVPAELTGAVRGLSAGAGGWGPAQQASYLEPLVQVLHELPQRWVKVLWLTEVDGLPPEEVAWRTGVNPDGAAALVERVRGSVRQEFLRAQPGYPASAACGEHWERLPGHVQGTDSPHQAERIAVHIDGCRDCRGRMEQLVAADDRLPALTGPALLALYDRGMARFLAPLAAAAAVGAVGAAGVGALAAGGAHAAPSNGPLVSSRRSMRHLVRGQVRQAGPVAVAAAAGGVLLVAGAAVMTGLALTDGGSAEAQQPAGASAPSISDTSDSSDSSGSSASSGSSSASGTSATSRASRHSGGSRAGAPGEASRNRPSTSGVPTGHSPADVPSSAVSPSRKAPSSSSSASPSSRPSSPGSPSSSASSSPSSGPSDQPTDEPTGKPTGGGTTDPEGTPSGQPTDEPTQQQPTDEPTQRPTAKPTDPGSGSGSGSGDSRGCVSLVVRLCVSH</sequence>
<dbReference type="SUPFAM" id="SSF88659">
    <property type="entry name" value="Sigma3 and sigma4 domains of RNA polymerase sigma factors"/>
    <property type="match status" value="1"/>
</dbReference>
<dbReference type="Proteomes" id="UP001499947">
    <property type="component" value="Unassembled WGS sequence"/>
</dbReference>
<protein>
    <submittedName>
        <fullName evidence="3">Uncharacterized protein</fullName>
    </submittedName>
</protein>
<keyword evidence="2" id="KW-0472">Membrane</keyword>
<organism evidence="3 4">
    <name type="scientific">Streptomyces yatensis</name>
    <dbReference type="NCBI Taxonomy" id="155177"/>
    <lineage>
        <taxon>Bacteria</taxon>
        <taxon>Bacillati</taxon>
        <taxon>Actinomycetota</taxon>
        <taxon>Actinomycetes</taxon>
        <taxon>Kitasatosporales</taxon>
        <taxon>Streptomycetaceae</taxon>
        <taxon>Streptomyces</taxon>
        <taxon>Streptomyces violaceusniger group</taxon>
    </lineage>
</organism>
<feature type="compositionally biased region" description="Low complexity" evidence="1">
    <location>
        <begin position="449"/>
        <end position="477"/>
    </location>
</feature>
<feature type="compositionally biased region" description="Low complexity" evidence="1">
    <location>
        <begin position="320"/>
        <end position="366"/>
    </location>
</feature>
<feature type="compositionally biased region" description="Low complexity" evidence="1">
    <location>
        <begin position="385"/>
        <end position="442"/>
    </location>
</feature>
<gene>
    <name evidence="3" type="ORF">GCM10009680_54670</name>
</gene>
<keyword evidence="2" id="KW-1133">Transmembrane helix</keyword>
<proteinExistence type="predicted"/>
<feature type="region of interest" description="Disordered" evidence="1">
    <location>
        <begin position="310"/>
        <end position="497"/>
    </location>
</feature>
<dbReference type="EMBL" id="BAAALR010000061">
    <property type="protein sequence ID" value="GAA1706973.1"/>
    <property type="molecule type" value="Genomic_DNA"/>
</dbReference>
<comment type="caution">
    <text evidence="3">The sequence shown here is derived from an EMBL/GenBank/DDBJ whole genome shotgun (WGS) entry which is preliminary data.</text>
</comment>
<reference evidence="3 4" key="1">
    <citation type="journal article" date="2019" name="Int. J. Syst. Evol. Microbiol.">
        <title>The Global Catalogue of Microorganisms (GCM) 10K type strain sequencing project: providing services to taxonomists for standard genome sequencing and annotation.</title>
        <authorList>
            <consortium name="The Broad Institute Genomics Platform"/>
            <consortium name="The Broad Institute Genome Sequencing Center for Infectious Disease"/>
            <person name="Wu L."/>
            <person name="Ma J."/>
        </authorList>
    </citation>
    <scope>NUCLEOTIDE SEQUENCE [LARGE SCALE GENOMIC DNA]</scope>
    <source>
        <strain evidence="3 4">JCM 13244</strain>
    </source>
</reference>
<accession>A0ABN2IKW0</accession>
<evidence type="ECO:0000313" key="3">
    <source>
        <dbReference type="EMBL" id="GAA1706973.1"/>
    </source>
</evidence>
<dbReference type="RefSeq" id="WP_211122893.1">
    <property type="nucleotide sequence ID" value="NZ_BAAALR010000061.1"/>
</dbReference>
<evidence type="ECO:0000256" key="1">
    <source>
        <dbReference type="SAM" id="MobiDB-lite"/>
    </source>
</evidence>
<dbReference type="InterPro" id="IPR013324">
    <property type="entry name" value="RNA_pol_sigma_r3/r4-like"/>
</dbReference>
<evidence type="ECO:0000256" key="2">
    <source>
        <dbReference type="SAM" id="Phobius"/>
    </source>
</evidence>
<dbReference type="SUPFAM" id="SSF88946">
    <property type="entry name" value="Sigma2 domain of RNA polymerase sigma factors"/>
    <property type="match status" value="1"/>
</dbReference>
<dbReference type="Gene3D" id="1.10.1740.10">
    <property type="match status" value="1"/>
</dbReference>